<dbReference type="RefSeq" id="WP_202896662.1">
    <property type="nucleotide sequence ID" value="NZ_BAABJL010000163.1"/>
</dbReference>
<dbReference type="EMBL" id="JADBEM010000001">
    <property type="protein sequence ID" value="MBE1609725.1"/>
    <property type="molecule type" value="Genomic_DNA"/>
</dbReference>
<feature type="active site" description="Acyl-thioester intermediate" evidence="2">
    <location>
        <position position="219"/>
    </location>
</feature>
<reference evidence="5" key="1">
    <citation type="submission" date="2020-10" db="EMBL/GenBank/DDBJ databases">
        <title>Sequencing the genomes of 1000 actinobacteria strains.</title>
        <authorList>
            <person name="Klenk H.-P."/>
        </authorList>
    </citation>
    <scope>NUCLEOTIDE SEQUENCE</scope>
    <source>
        <strain evidence="5">DSM 45354</strain>
    </source>
</reference>
<keyword evidence="4" id="KW-0812">Transmembrane</keyword>
<proteinExistence type="predicted"/>
<dbReference type="AlphaFoldDB" id="A0A927MZA6"/>
<dbReference type="Proteomes" id="UP000638648">
    <property type="component" value="Unassembled WGS sequence"/>
</dbReference>
<evidence type="ECO:0000313" key="5">
    <source>
        <dbReference type="EMBL" id="MBE1609725.1"/>
    </source>
</evidence>
<dbReference type="Gene3D" id="2.40.260.10">
    <property type="entry name" value="Sortase"/>
    <property type="match status" value="1"/>
</dbReference>
<gene>
    <name evidence="5" type="ORF">HEB94_006573</name>
</gene>
<dbReference type="CDD" id="cd05829">
    <property type="entry name" value="Sortase_F"/>
    <property type="match status" value="1"/>
</dbReference>
<organism evidence="5 6">
    <name type="scientific">Actinopolymorpha pittospori</name>
    <dbReference type="NCBI Taxonomy" id="648752"/>
    <lineage>
        <taxon>Bacteria</taxon>
        <taxon>Bacillati</taxon>
        <taxon>Actinomycetota</taxon>
        <taxon>Actinomycetes</taxon>
        <taxon>Propionibacteriales</taxon>
        <taxon>Actinopolymorphaceae</taxon>
        <taxon>Actinopolymorpha</taxon>
    </lineage>
</organism>
<evidence type="ECO:0000256" key="4">
    <source>
        <dbReference type="SAM" id="Phobius"/>
    </source>
</evidence>
<dbReference type="Pfam" id="PF04203">
    <property type="entry name" value="Sortase"/>
    <property type="match status" value="1"/>
</dbReference>
<dbReference type="InterPro" id="IPR023365">
    <property type="entry name" value="Sortase_dom-sf"/>
</dbReference>
<comment type="caution">
    <text evidence="5">The sequence shown here is derived from an EMBL/GenBank/DDBJ whole genome shotgun (WGS) entry which is preliminary data.</text>
</comment>
<sequence>MTSEAGGRRGKPRRAVGFSLVALLAIAGIALLVLAYSPAQRPQLPAGDAAPAFLRSPSPTPSDANRGSLPAPSGGSGQGASGKPTPAPTGLPASEPVSLSIPRIGVETTLMQLGMNDDGTAAVPTPEEADHAGWYKFTVTPGEVGNSVIAGHVDSAVLGPAVFFRLGELKPGDVVHIVREDKSEVTYTVDGVKAYPKEQFPTELVWGPSDKSTLRLVTCGGPWSKETSYRDNVIVFATRTDPPQ</sequence>
<dbReference type="InterPro" id="IPR005754">
    <property type="entry name" value="Sortase"/>
</dbReference>
<evidence type="ECO:0000256" key="1">
    <source>
        <dbReference type="ARBA" id="ARBA00022801"/>
    </source>
</evidence>
<evidence type="ECO:0000256" key="3">
    <source>
        <dbReference type="SAM" id="MobiDB-lite"/>
    </source>
</evidence>
<dbReference type="NCBIfam" id="NF033748">
    <property type="entry name" value="class_F_sortase"/>
    <property type="match status" value="1"/>
</dbReference>
<dbReference type="InterPro" id="IPR042001">
    <property type="entry name" value="Sortase_F"/>
</dbReference>
<protein>
    <submittedName>
        <fullName evidence="5">LPXTG-site transpeptidase (Sortase) family protein</fullName>
    </submittedName>
</protein>
<evidence type="ECO:0000256" key="2">
    <source>
        <dbReference type="PIRSR" id="PIRSR605754-1"/>
    </source>
</evidence>
<feature type="active site" description="Proton donor/acceptor" evidence="2">
    <location>
        <position position="152"/>
    </location>
</feature>
<evidence type="ECO:0000313" key="6">
    <source>
        <dbReference type="Proteomes" id="UP000638648"/>
    </source>
</evidence>
<keyword evidence="1" id="KW-0378">Hydrolase</keyword>
<keyword evidence="4" id="KW-0472">Membrane</keyword>
<dbReference type="GO" id="GO:0016787">
    <property type="term" value="F:hydrolase activity"/>
    <property type="evidence" value="ECO:0007669"/>
    <property type="project" value="UniProtKB-KW"/>
</dbReference>
<accession>A0A927MZA6</accession>
<keyword evidence="4" id="KW-1133">Transmembrane helix</keyword>
<name>A0A927MZA6_9ACTN</name>
<feature type="region of interest" description="Disordered" evidence="3">
    <location>
        <begin position="47"/>
        <end position="98"/>
    </location>
</feature>
<keyword evidence="6" id="KW-1185">Reference proteome</keyword>
<feature type="transmembrane region" description="Helical" evidence="4">
    <location>
        <begin position="15"/>
        <end position="36"/>
    </location>
</feature>
<dbReference type="SUPFAM" id="SSF63817">
    <property type="entry name" value="Sortase"/>
    <property type="match status" value="1"/>
</dbReference>